<evidence type="ECO:0000313" key="9">
    <source>
        <dbReference type="Proteomes" id="UP001374579"/>
    </source>
</evidence>
<dbReference type="InterPro" id="IPR050473">
    <property type="entry name" value="A2M/Complement_sys"/>
</dbReference>
<keyword evidence="9" id="KW-1185">Reference proteome</keyword>
<accession>A0AAN9G4F1</accession>
<dbReference type="Gene3D" id="2.60.40.10">
    <property type="entry name" value="Immunoglobulins"/>
    <property type="match status" value="2"/>
</dbReference>
<dbReference type="SUPFAM" id="SSF50242">
    <property type="entry name" value="TIMP-like"/>
    <property type="match status" value="1"/>
</dbReference>
<keyword evidence="3" id="KW-0882">Thioester bond</keyword>
<comment type="subcellular location">
    <subcellularLocation>
        <location evidence="1">Secreted</location>
    </subcellularLocation>
</comment>
<dbReference type="Pfam" id="PF17790">
    <property type="entry name" value="MG1"/>
    <property type="match status" value="1"/>
</dbReference>
<dbReference type="Gene3D" id="2.60.40.1930">
    <property type="match status" value="3"/>
</dbReference>
<dbReference type="Pfam" id="PF01759">
    <property type="entry name" value="NTR"/>
    <property type="match status" value="1"/>
</dbReference>
<feature type="chain" id="PRO_5042953511" description="NTR domain-containing protein" evidence="6">
    <location>
        <begin position="22"/>
        <end position="1818"/>
    </location>
</feature>
<feature type="domain" description="NTR" evidence="7">
    <location>
        <begin position="1641"/>
        <end position="1789"/>
    </location>
</feature>
<dbReference type="Pfam" id="PF00207">
    <property type="entry name" value="A2M"/>
    <property type="match status" value="1"/>
</dbReference>
<dbReference type="InterPro" id="IPR001134">
    <property type="entry name" value="Netrin_domain"/>
</dbReference>
<dbReference type="Pfam" id="PF17789">
    <property type="entry name" value="MG4"/>
    <property type="match status" value="1"/>
</dbReference>
<dbReference type="InterPro" id="IPR041555">
    <property type="entry name" value="MG3"/>
</dbReference>
<dbReference type="Pfam" id="PF17791">
    <property type="entry name" value="MG3"/>
    <property type="match status" value="1"/>
</dbReference>
<dbReference type="InterPro" id="IPR047565">
    <property type="entry name" value="Alpha-macroglob_thiol-ester_cl"/>
</dbReference>
<evidence type="ECO:0000256" key="4">
    <source>
        <dbReference type="ARBA" id="ARBA00023157"/>
    </source>
</evidence>
<dbReference type="InterPro" id="IPR036595">
    <property type="entry name" value="A-macroglobulin_rcpt-bd_sf"/>
</dbReference>
<keyword evidence="4" id="KW-1015">Disulfide bond</keyword>
<dbReference type="SMART" id="SM01360">
    <property type="entry name" value="A2M"/>
    <property type="match status" value="1"/>
</dbReference>
<dbReference type="InterPro" id="IPR041425">
    <property type="entry name" value="C3/4/5_MG1"/>
</dbReference>
<dbReference type="Pfam" id="PF07677">
    <property type="entry name" value="A2M_recep"/>
    <property type="match status" value="1"/>
</dbReference>
<dbReference type="Pfam" id="PF07703">
    <property type="entry name" value="A2M_BRD"/>
    <property type="match status" value="1"/>
</dbReference>
<dbReference type="InterPro" id="IPR009048">
    <property type="entry name" value="A-macroglobulin_rcpt-bd"/>
</dbReference>
<evidence type="ECO:0000259" key="7">
    <source>
        <dbReference type="PROSITE" id="PS50189"/>
    </source>
</evidence>
<dbReference type="InterPro" id="IPR011625">
    <property type="entry name" value="A2M_N_BRD"/>
</dbReference>
<gene>
    <name evidence="8" type="ORF">V1264_005981</name>
</gene>
<dbReference type="EMBL" id="JBAMIC010000018">
    <property type="protein sequence ID" value="KAK7094412.1"/>
    <property type="molecule type" value="Genomic_DNA"/>
</dbReference>
<dbReference type="InterPro" id="IPR018933">
    <property type="entry name" value="Netrin_module_non-TIMP"/>
</dbReference>
<dbReference type="FunFam" id="2.60.40.10:FF:000155">
    <property type="entry name" value="complement C3 isoform X1"/>
    <property type="match status" value="1"/>
</dbReference>
<reference evidence="8 9" key="1">
    <citation type="submission" date="2024-02" db="EMBL/GenBank/DDBJ databases">
        <title>Chromosome-scale genome assembly of the rough periwinkle Littorina saxatilis.</title>
        <authorList>
            <person name="De Jode A."/>
            <person name="Faria R."/>
            <person name="Formenti G."/>
            <person name="Sims Y."/>
            <person name="Smith T.P."/>
            <person name="Tracey A."/>
            <person name="Wood J.M.D."/>
            <person name="Zagrodzka Z.B."/>
            <person name="Johannesson K."/>
            <person name="Butlin R.K."/>
            <person name="Leder E.H."/>
        </authorList>
    </citation>
    <scope>NUCLEOTIDE SEQUENCE [LARGE SCALE GENOMIC DNA]</scope>
    <source>
        <strain evidence="8">Snail1</strain>
        <tissue evidence="8">Muscle</tissue>
    </source>
</reference>
<dbReference type="PROSITE" id="PS50189">
    <property type="entry name" value="NTR"/>
    <property type="match status" value="1"/>
</dbReference>
<dbReference type="PANTHER" id="PTHR11412:SF166">
    <property type="entry name" value="NTR DOMAIN-CONTAINING PROTEIN"/>
    <property type="match status" value="1"/>
</dbReference>
<evidence type="ECO:0000313" key="8">
    <source>
        <dbReference type="EMBL" id="KAK7094412.1"/>
    </source>
</evidence>
<organism evidence="8 9">
    <name type="scientific">Littorina saxatilis</name>
    <dbReference type="NCBI Taxonomy" id="31220"/>
    <lineage>
        <taxon>Eukaryota</taxon>
        <taxon>Metazoa</taxon>
        <taxon>Spiralia</taxon>
        <taxon>Lophotrochozoa</taxon>
        <taxon>Mollusca</taxon>
        <taxon>Gastropoda</taxon>
        <taxon>Caenogastropoda</taxon>
        <taxon>Littorinimorpha</taxon>
        <taxon>Littorinoidea</taxon>
        <taxon>Littorinidae</taxon>
        <taxon>Littorina</taxon>
    </lineage>
</organism>
<feature type="compositionally biased region" description="Low complexity" evidence="5">
    <location>
        <begin position="1482"/>
        <end position="1492"/>
    </location>
</feature>
<dbReference type="SMART" id="SM01359">
    <property type="entry name" value="A2M_N_2"/>
    <property type="match status" value="1"/>
</dbReference>
<dbReference type="Gene3D" id="2.60.40.690">
    <property type="entry name" value="Alpha-macroglobulin, receptor-binding domain"/>
    <property type="match status" value="1"/>
</dbReference>
<dbReference type="PROSITE" id="PS00477">
    <property type="entry name" value="ALPHA_2_MACROGLOBULIN"/>
    <property type="match status" value="1"/>
</dbReference>
<dbReference type="SUPFAM" id="SSF49410">
    <property type="entry name" value="Alpha-macroglobulin receptor domain"/>
    <property type="match status" value="1"/>
</dbReference>
<sequence>MFSHMGLGLVLVSSAVLQCLCEEPAADNSPLYFVATPNVLRLETEETVTVTTFGATSAATFSLYLEDYPERRRQLSHRTLLVEKDEIANVSIKLTTDDLISLASVTSDPAYVYLVCETVNLTKASKTETILPLSLTPGYIYIQTDKPVYTPHQTVYMRIIALNEDYKPAHWPLEIDVLNPKDLAISRKQDDGNDVIFTDSLRIPDNPVYGNWTVKVKFANGLATSAAVRFEVREYVLPTFGVTFQTDADQKVLLPTDTHLHTTVTARYVFGKPVRGHVTVTFGLIWHGHVFTLGKKRNLELNDTGQAVCTIPISELRLPVESVWFPNGGKLHMEAIVTEYASGKVERARDSSVVFADSLHIIKFTRSSRHFRPGLTYSLTIDVIKANGEPGAKLPLLVECNAQLADVTVQLPPLTSSDDDDVLRTDDKGHLVVHFLIASNVKRLTFKVQTINEGGEPEKGTDVHFGAVPFYSPSGTFLQVDATATSAHRRGSALEVGDYVTVTTQYTSSEELSHVNLLVLSRGHIVWQTRTHNLGSNSTTFYFPLTRHMLPGARIVAFSIRGSQLGAEVISDSVWVDMKPTCFGEIGLTLTEDNPPKFRPGDIGSVSVKGLPDMRVGLLAVDEAVYLMNQRSLTRRSVFDSLKEHDLGCGDGRGDSSAAVFRGSGLTILSNTGLATLPRSTDNCRAKAVRRRRAISMEDVCCKEGARMKIQDPQLCHKAAKEVKKLTGLSACAMQFFRCCRDMNRTELFTNSSGRIQGGRDQEEGLFDVTLEDDVMMPLSDETVPIRSNFPESWWFEDFTLGPTGEMELDFALPDSITTWVLQAVGVSPREGLCVAPPLNVTAFRPFFVHVDLPYTVVRLEQLEVRATVYNYMQRSLKVRLFLQSVEGVCYSGVSGKNSEAFVVEVAPNDATSVYFPIVPLEMGKFPVRVFAISAWGRDAVEKTLRVEGEGLEKVHTVSVLLDPSGKRFVRDRRGNQTFSLTNTVVAEEQKQEVQLDLDLPSEVIPDTESCTVSAMGDLLGPTVRGIVDGAEEMLKLPTGCGEQNLIYMGPNVYTMRYLKAVGRLTSTIEKKARAYIRQGLMRQMTFRKDDGSYGTWPHADSSTWLTAFAMKVLCQTNNFVPVDMNATCVSLHWLRTRQRTDGSFMEDVWVTHREMLGGVNGDMSVTAFVLIAMLECPCMEQDRGDMIARAMQYLEHRLEVKQRPLTAAITAYALALAGSKWSKEFNMKLMDQVLSTPQGLKYWSYAGDEDFGEEDKPYWYVKKPGALAVETTAYALLTQLTLNDVTASNPIVAWLLQQREEHGSFVSTQDTVIALQALSEYSIKSFSAILDMTCHVTSEVDDKFQKTFSLTREDALVLKSVPEVPTGGKLLFEASGTGVGVMHVDVRFNVPHDNNVCRFDLTVTSRRLSSMLQHFFWQPQHQQRCEPCSMDCDEREEEEEEEDIENFTFPPIIPRIREKLGLDKDRKKQPPTTHTAGTRVGRPMSRIGRIPRGPRARARRSALIASSARVLCVEVCTRYRGDRETGMSVIDVGLFTGYKPITSDLHKLKERGKVDHYEMSQRSVILYIDEISHEKRHCVKFRAKQVHVVENLQPAKVQVYDYYNPEERCTVFYKPDNASGHLANFCDEQKRICQCLEGRCGTCEETYAQKTWQELYRTACHNTSNALVVKILDRDLEKVGFERLLGVVEQAMHQPGKLQVSVGDQVVLLKRDSCICPRVQVGKSYLLLLQLPKKFKDVEGNQVFVFLLDKRAVVSEYQDPKDRSLSKPLRRQARKLARVARRLTRKRCRTKGKGKRRVKVNRKNKIARALRRRRLRN</sequence>
<dbReference type="InterPro" id="IPR008930">
    <property type="entry name" value="Terpenoid_cyclase/PrenylTrfase"/>
</dbReference>
<evidence type="ECO:0000256" key="5">
    <source>
        <dbReference type="SAM" id="MobiDB-lite"/>
    </source>
</evidence>
<proteinExistence type="predicted"/>
<dbReference type="Gene3D" id="2.20.130.20">
    <property type="match status" value="1"/>
</dbReference>
<keyword evidence="2" id="KW-0964">Secreted</keyword>
<keyword evidence="6" id="KW-0732">Signal</keyword>
<dbReference type="PANTHER" id="PTHR11412">
    <property type="entry name" value="MACROGLOBULIN / COMPLEMENT"/>
    <property type="match status" value="1"/>
</dbReference>
<dbReference type="Gene3D" id="6.20.50.160">
    <property type="match status" value="1"/>
</dbReference>
<protein>
    <recommendedName>
        <fullName evidence="7">NTR domain-containing protein</fullName>
    </recommendedName>
</protein>
<dbReference type="Gene3D" id="2.60.120.1540">
    <property type="match status" value="1"/>
</dbReference>
<dbReference type="InterPro" id="IPR002890">
    <property type="entry name" value="MG2"/>
</dbReference>
<dbReference type="InterPro" id="IPR013783">
    <property type="entry name" value="Ig-like_fold"/>
</dbReference>
<comment type="caution">
    <text evidence="8">The sequence shown here is derived from an EMBL/GenBank/DDBJ whole genome shotgun (WGS) entry which is preliminary data.</text>
</comment>
<dbReference type="InterPro" id="IPR008993">
    <property type="entry name" value="TIMP-like_OB-fold"/>
</dbReference>
<name>A0AAN9G4F1_9CAEN</name>
<evidence type="ECO:0000256" key="3">
    <source>
        <dbReference type="ARBA" id="ARBA00022966"/>
    </source>
</evidence>
<dbReference type="Proteomes" id="UP001374579">
    <property type="component" value="Unassembled WGS sequence"/>
</dbReference>
<evidence type="ECO:0000256" key="1">
    <source>
        <dbReference type="ARBA" id="ARBA00004613"/>
    </source>
</evidence>
<dbReference type="InterPro" id="IPR019742">
    <property type="entry name" value="MacrogloblnA2_CS"/>
</dbReference>
<feature type="region of interest" description="Disordered" evidence="5">
    <location>
        <begin position="1464"/>
        <end position="1496"/>
    </location>
</feature>
<evidence type="ECO:0000256" key="6">
    <source>
        <dbReference type="SAM" id="SignalP"/>
    </source>
</evidence>
<dbReference type="InterPro" id="IPR011626">
    <property type="entry name" value="Alpha-macroglobulin_TED"/>
</dbReference>
<dbReference type="SMART" id="SM01419">
    <property type="entry name" value="Thiol-ester_cl"/>
    <property type="match status" value="1"/>
</dbReference>
<dbReference type="Gene3D" id="2.40.50.120">
    <property type="match status" value="1"/>
</dbReference>
<dbReference type="SMART" id="SM01361">
    <property type="entry name" value="A2M_recep"/>
    <property type="match status" value="1"/>
</dbReference>
<dbReference type="Gene3D" id="1.50.10.20">
    <property type="match status" value="1"/>
</dbReference>
<dbReference type="SUPFAM" id="SSF48239">
    <property type="entry name" value="Terpenoid cyclases/Protein prenyltransferases"/>
    <property type="match status" value="1"/>
</dbReference>
<dbReference type="InterPro" id="IPR001599">
    <property type="entry name" value="Macroglobln_a2"/>
</dbReference>
<dbReference type="InterPro" id="IPR040839">
    <property type="entry name" value="MG4"/>
</dbReference>
<feature type="signal peptide" evidence="6">
    <location>
        <begin position="1"/>
        <end position="21"/>
    </location>
</feature>
<dbReference type="Pfam" id="PF07678">
    <property type="entry name" value="TED_complement"/>
    <property type="match status" value="1"/>
</dbReference>
<dbReference type="CDD" id="cd02896">
    <property type="entry name" value="complement_C3_C4_C5"/>
    <property type="match status" value="1"/>
</dbReference>
<dbReference type="Pfam" id="PF01835">
    <property type="entry name" value="MG2"/>
    <property type="match status" value="1"/>
</dbReference>
<dbReference type="GO" id="GO:0004866">
    <property type="term" value="F:endopeptidase inhibitor activity"/>
    <property type="evidence" value="ECO:0007669"/>
    <property type="project" value="InterPro"/>
</dbReference>
<dbReference type="Gene3D" id="2.60.40.1940">
    <property type="match status" value="1"/>
</dbReference>
<evidence type="ECO:0000256" key="2">
    <source>
        <dbReference type="ARBA" id="ARBA00022525"/>
    </source>
</evidence>
<dbReference type="GO" id="GO:0005615">
    <property type="term" value="C:extracellular space"/>
    <property type="evidence" value="ECO:0007669"/>
    <property type="project" value="InterPro"/>
</dbReference>